<evidence type="ECO:0000256" key="2">
    <source>
        <dbReference type="SAM" id="SignalP"/>
    </source>
</evidence>
<accession>A0A397UFY7</accession>
<protein>
    <submittedName>
        <fullName evidence="3">Uncharacterized protein</fullName>
    </submittedName>
</protein>
<evidence type="ECO:0000256" key="1">
    <source>
        <dbReference type="SAM" id="MobiDB-lite"/>
    </source>
</evidence>
<sequence>MSKIQIQYMLALLFLFAMIKESVGGIIPQSDISPANPLLIKRYDGGNDEDEVCYDYIVATATFNDDNGLTGVMTLAGDDSKPITFIYGLFSEGIKDPDKFNVFIRCDDKIVYNLTDDLDLKFDGRGGTKPFCTYIHFDLLKFLSDDGCGCPDYYDIDDYLHDDDDDDKHDKHDDKNDKHDDKNDKHDDKNDKHKHRKRQGTGTPNVGSNPPDAAAPITQTIPRPS</sequence>
<reference evidence="3 4" key="1">
    <citation type="submission" date="2018-06" db="EMBL/GenBank/DDBJ databases">
        <title>Comparative genomics reveals the genomic features of Rhizophagus irregularis, R. cerebriforme, R. diaphanum and Gigaspora rosea, and their symbiotic lifestyle signature.</title>
        <authorList>
            <person name="Morin E."/>
            <person name="San Clemente H."/>
            <person name="Chen E.C.H."/>
            <person name="De La Providencia I."/>
            <person name="Hainaut M."/>
            <person name="Kuo A."/>
            <person name="Kohler A."/>
            <person name="Murat C."/>
            <person name="Tang N."/>
            <person name="Roy S."/>
            <person name="Loubradou J."/>
            <person name="Henrissat B."/>
            <person name="Grigoriev I.V."/>
            <person name="Corradi N."/>
            <person name="Roux C."/>
            <person name="Martin F.M."/>
        </authorList>
    </citation>
    <scope>NUCLEOTIDE SEQUENCE [LARGE SCALE GENOMIC DNA]</scope>
    <source>
        <strain evidence="3 4">DAOM 194757</strain>
    </source>
</reference>
<keyword evidence="2" id="KW-0732">Signal</keyword>
<evidence type="ECO:0000313" key="4">
    <source>
        <dbReference type="Proteomes" id="UP000266673"/>
    </source>
</evidence>
<proteinExistence type="predicted"/>
<dbReference type="OrthoDB" id="2305685at2759"/>
<feature type="signal peptide" evidence="2">
    <location>
        <begin position="1"/>
        <end position="24"/>
    </location>
</feature>
<dbReference type="AlphaFoldDB" id="A0A397UFY7"/>
<feature type="compositionally biased region" description="Basic and acidic residues" evidence="1">
    <location>
        <begin position="168"/>
        <end position="191"/>
    </location>
</feature>
<gene>
    <name evidence="3" type="ORF">C2G38_2213649</name>
</gene>
<comment type="caution">
    <text evidence="3">The sequence shown here is derived from an EMBL/GenBank/DDBJ whole genome shotgun (WGS) entry which is preliminary data.</text>
</comment>
<organism evidence="3 4">
    <name type="scientific">Gigaspora rosea</name>
    <dbReference type="NCBI Taxonomy" id="44941"/>
    <lineage>
        <taxon>Eukaryota</taxon>
        <taxon>Fungi</taxon>
        <taxon>Fungi incertae sedis</taxon>
        <taxon>Mucoromycota</taxon>
        <taxon>Glomeromycotina</taxon>
        <taxon>Glomeromycetes</taxon>
        <taxon>Diversisporales</taxon>
        <taxon>Gigasporaceae</taxon>
        <taxon>Gigaspora</taxon>
    </lineage>
</organism>
<dbReference type="Proteomes" id="UP000266673">
    <property type="component" value="Unassembled WGS sequence"/>
</dbReference>
<name>A0A397UFY7_9GLOM</name>
<evidence type="ECO:0000313" key="3">
    <source>
        <dbReference type="EMBL" id="RIB07699.1"/>
    </source>
</evidence>
<keyword evidence="4" id="KW-1185">Reference proteome</keyword>
<feature type="chain" id="PRO_5017384295" evidence="2">
    <location>
        <begin position="25"/>
        <end position="225"/>
    </location>
</feature>
<feature type="region of interest" description="Disordered" evidence="1">
    <location>
        <begin position="166"/>
        <end position="225"/>
    </location>
</feature>
<dbReference type="EMBL" id="QKWP01001614">
    <property type="protein sequence ID" value="RIB07699.1"/>
    <property type="molecule type" value="Genomic_DNA"/>
</dbReference>